<feature type="region of interest" description="Disordered" evidence="1">
    <location>
        <begin position="1"/>
        <end position="20"/>
    </location>
</feature>
<accession>A0A1H2IBE2</accession>
<evidence type="ECO:0008006" key="4">
    <source>
        <dbReference type="Google" id="ProtNLM"/>
    </source>
</evidence>
<dbReference type="Proteomes" id="UP000243063">
    <property type="component" value="Chromosome I"/>
</dbReference>
<feature type="compositionally biased region" description="Basic and acidic residues" evidence="1">
    <location>
        <begin position="1"/>
        <end position="10"/>
    </location>
</feature>
<gene>
    <name evidence="2" type="ORF">SAMN05216580_2868</name>
</gene>
<organism evidence="2 3">
    <name type="scientific">Geopseudomonas guangdongensis</name>
    <dbReference type="NCBI Taxonomy" id="1245526"/>
    <lineage>
        <taxon>Bacteria</taxon>
        <taxon>Pseudomonadati</taxon>
        <taxon>Pseudomonadota</taxon>
        <taxon>Gammaproteobacteria</taxon>
        <taxon>Pseudomonadales</taxon>
        <taxon>Pseudomonadaceae</taxon>
        <taxon>Geopseudomonas</taxon>
    </lineage>
</organism>
<reference evidence="3" key="1">
    <citation type="submission" date="2016-10" db="EMBL/GenBank/DDBJ databases">
        <authorList>
            <person name="Varghese N."/>
            <person name="Submissions S."/>
        </authorList>
    </citation>
    <scope>NUCLEOTIDE SEQUENCE [LARGE SCALE GENOMIC DNA]</scope>
    <source>
        <strain evidence="3">CCTCC 2012022</strain>
    </source>
</reference>
<dbReference type="EMBL" id="LT629780">
    <property type="protein sequence ID" value="SDU41437.1"/>
    <property type="molecule type" value="Genomic_DNA"/>
</dbReference>
<proteinExistence type="predicted"/>
<evidence type="ECO:0000313" key="2">
    <source>
        <dbReference type="EMBL" id="SDU41437.1"/>
    </source>
</evidence>
<dbReference type="OrthoDB" id="9067983at2"/>
<evidence type="ECO:0000313" key="3">
    <source>
        <dbReference type="Proteomes" id="UP000243063"/>
    </source>
</evidence>
<dbReference type="AlphaFoldDB" id="A0A1H2IBE2"/>
<dbReference type="InterPro" id="IPR025048">
    <property type="entry name" value="DUF3987"/>
</dbReference>
<dbReference type="Pfam" id="PF13148">
    <property type="entry name" value="DUF3987"/>
    <property type="match status" value="1"/>
</dbReference>
<sequence>MNNALDDRDSSTTTGARSTYDGWPRFREHSLLEGAVTEAVRELQVSREMATMCAFGAMATACQGHVDVQMPTGHKVPTSLMLLTIADSGERKTTTQNYFFEAINALNDAAHRANEAALADHRVEHQLWSTRKRHLERMYSKCASQEDEAATRNALDAIAEHVRAEPSPARSGKFLYEDTTPQALVQMLHENTPNGCLLTSEANSIFSGKALGELDKLNTLWDGSSVIVDRISREGFILQNARLTLSLMAQPSVIARFMGKRGEEARGTGFLARFLVAKPRPMAGQRTHDQQSAQPRRQLFNARIRERISSSTSPDRQVLRFSEPAADFWYQRSQYLEQQMQENGLYHYLKDHASKLLENTSRLAAILHTFERTSDSDTEIDHLTLEFCWRFAQTCSRHFIEHLANEPQLVTDANYLAHYLLQCAYRDNTNPEKNTTRGRNDDMKPISPGRTARPDYLKPGARTGFTLTQLKQYGPSSLRGRANNERLEAAIELLTKLGHINKEGSVYRFQETILLKRGVPALKNGEVLTIKELPLFSEQEYWSPERSSGFIDPSGYFIKLRR</sequence>
<dbReference type="STRING" id="1245526.SAMN05216580_2868"/>
<protein>
    <recommendedName>
        <fullName evidence="4">DUF3987 domain-containing protein</fullName>
    </recommendedName>
</protein>
<feature type="region of interest" description="Disordered" evidence="1">
    <location>
        <begin position="428"/>
        <end position="454"/>
    </location>
</feature>
<name>A0A1H2IBE2_9GAMM</name>
<dbReference type="RefSeq" id="WP_090215803.1">
    <property type="nucleotide sequence ID" value="NZ_LT629780.1"/>
</dbReference>
<evidence type="ECO:0000256" key="1">
    <source>
        <dbReference type="SAM" id="MobiDB-lite"/>
    </source>
</evidence>
<keyword evidence="3" id="KW-1185">Reference proteome</keyword>
<feature type="compositionally biased region" description="Basic and acidic residues" evidence="1">
    <location>
        <begin position="434"/>
        <end position="444"/>
    </location>
</feature>